<dbReference type="Pfam" id="PF00389">
    <property type="entry name" value="2-Hacid_dh"/>
    <property type="match status" value="1"/>
</dbReference>
<dbReference type="OrthoDB" id="9805416at2"/>
<gene>
    <name evidence="6" type="ORF">DFP97_11730</name>
</gene>
<evidence type="ECO:0000259" key="4">
    <source>
        <dbReference type="Pfam" id="PF00389"/>
    </source>
</evidence>
<organism evidence="6 7">
    <name type="scientific">Paenibacillus prosopidis</name>
    <dbReference type="NCBI Taxonomy" id="630520"/>
    <lineage>
        <taxon>Bacteria</taxon>
        <taxon>Bacillati</taxon>
        <taxon>Bacillota</taxon>
        <taxon>Bacilli</taxon>
        <taxon>Bacillales</taxon>
        <taxon>Paenibacillaceae</taxon>
        <taxon>Paenibacillus</taxon>
    </lineage>
</organism>
<dbReference type="InterPro" id="IPR029752">
    <property type="entry name" value="D-isomer_DH_CS1"/>
</dbReference>
<dbReference type="InterPro" id="IPR006140">
    <property type="entry name" value="D-isomer_DH_NAD-bd"/>
</dbReference>
<dbReference type="GO" id="GO:0030267">
    <property type="term" value="F:glyoxylate reductase (NADPH) activity"/>
    <property type="evidence" value="ECO:0007669"/>
    <property type="project" value="TreeGrafter"/>
</dbReference>
<dbReference type="GO" id="GO:0005829">
    <property type="term" value="C:cytosol"/>
    <property type="evidence" value="ECO:0007669"/>
    <property type="project" value="TreeGrafter"/>
</dbReference>
<dbReference type="Gene3D" id="3.40.50.720">
    <property type="entry name" value="NAD(P)-binding Rossmann-like Domain"/>
    <property type="match status" value="2"/>
</dbReference>
<dbReference type="PANTHER" id="PTHR10996:SF283">
    <property type="entry name" value="GLYOXYLATE_HYDROXYPYRUVATE REDUCTASE B"/>
    <property type="match status" value="1"/>
</dbReference>
<dbReference type="InterPro" id="IPR050223">
    <property type="entry name" value="D-isomer_2-hydroxyacid_DH"/>
</dbReference>
<evidence type="ECO:0000256" key="1">
    <source>
        <dbReference type="ARBA" id="ARBA00005854"/>
    </source>
</evidence>
<dbReference type="PANTHER" id="PTHR10996">
    <property type="entry name" value="2-HYDROXYACID DEHYDROGENASE-RELATED"/>
    <property type="match status" value="1"/>
</dbReference>
<name>A0A368VNZ2_9BACL</name>
<proteinExistence type="inferred from homology"/>
<feature type="domain" description="D-isomer specific 2-hydroxyacid dehydrogenase catalytic" evidence="4">
    <location>
        <begin position="6"/>
        <end position="318"/>
    </location>
</feature>
<evidence type="ECO:0000256" key="2">
    <source>
        <dbReference type="ARBA" id="ARBA00023002"/>
    </source>
</evidence>
<dbReference type="GO" id="GO:0051287">
    <property type="term" value="F:NAD binding"/>
    <property type="evidence" value="ECO:0007669"/>
    <property type="project" value="InterPro"/>
</dbReference>
<dbReference type="Proteomes" id="UP000252415">
    <property type="component" value="Unassembled WGS sequence"/>
</dbReference>
<dbReference type="InterPro" id="IPR036291">
    <property type="entry name" value="NAD(P)-bd_dom_sf"/>
</dbReference>
<comment type="similarity">
    <text evidence="1 3">Belongs to the D-isomer specific 2-hydroxyacid dehydrogenase family.</text>
</comment>
<keyword evidence="7" id="KW-1185">Reference proteome</keyword>
<dbReference type="EMBL" id="QPJD01000017">
    <property type="protein sequence ID" value="RCW42307.1"/>
    <property type="molecule type" value="Genomic_DNA"/>
</dbReference>
<protein>
    <submittedName>
        <fullName evidence="6">Gluconate 2-dehydrogenase</fullName>
    </submittedName>
</protein>
<evidence type="ECO:0000313" key="7">
    <source>
        <dbReference type="Proteomes" id="UP000252415"/>
    </source>
</evidence>
<dbReference type="CDD" id="cd05301">
    <property type="entry name" value="GDH"/>
    <property type="match status" value="1"/>
</dbReference>
<dbReference type="SUPFAM" id="SSF52283">
    <property type="entry name" value="Formate/glycerate dehydrogenase catalytic domain-like"/>
    <property type="match status" value="1"/>
</dbReference>
<dbReference type="AlphaFoldDB" id="A0A368VNZ2"/>
<dbReference type="SUPFAM" id="SSF51735">
    <property type="entry name" value="NAD(P)-binding Rossmann-fold domains"/>
    <property type="match status" value="1"/>
</dbReference>
<feature type="domain" description="D-isomer specific 2-hydroxyacid dehydrogenase NAD-binding" evidence="5">
    <location>
        <begin position="108"/>
        <end position="287"/>
    </location>
</feature>
<reference evidence="6 7" key="1">
    <citation type="submission" date="2018-07" db="EMBL/GenBank/DDBJ databases">
        <title>Genomic Encyclopedia of Type Strains, Phase III (KMG-III): the genomes of soil and plant-associated and newly described type strains.</title>
        <authorList>
            <person name="Whitman W."/>
        </authorList>
    </citation>
    <scope>NUCLEOTIDE SEQUENCE [LARGE SCALE GENOMIC DNA]</scope>
    <source>
        <strain evidence="6 7">CECT 7506</strain>
    </source>
</reference>
<dbReference type="FunFam" id="3.40.50.720:FF:000462">
    <property type="entry name" value="Glyoxylate reductase (NADP+)"/>
    <property type="match status" value="1"/>
</dbReference>
<keyword evidence="2 3" id="KW-0560">Oxidoreductase</keyword>
<sequence length="322" mass="35468">MKPSIFIDRPIPAEVEAYLAEHCEIEKWESAAPIPRQTLMDKLAKTKGLLTAGMKIDAELLDLAPNLKVVSSISVGYNHFDIAAMKKRGVIGTNTPHVLNDTVADLAFALILGTARRVAELDRYVKEGQWQTGDGVKLFGTDVHHAKLGIIGMGRIGEAVARRAKLGFEMDVIYYNRSRKQAVEDQLGVRYAPLKELLSTSDFIVQLAPLTAETTRMLGRSEFQLMKQSSIFINMSRGQTIDEEALIEALQQRTIAAAGLDVYEKEPIDAAHPFLQMPNVLTLPHIGSATTQTRFDMAMLAAKNLVSALTGQIPSNIVDELR</sequence>
<evidence type="ECO:0000256" key="3">
    <source>
        <dbReference type="RuleBase" id="RU003719"/>
    </source>
</evidence>
<dbReference type="RefSeq" id="WP_114382849.1">
    <property type="nucleotide sequence ID" value="NZ_QPJD01000017.1"/>
</dbReference>
<dbReference type="PROSITE" id="PS00065">
    <property type="entry name" value="D_2_HYDROXYACID_DH_1"/>
    <property type="match status" value="1"/>
</dbReference>
<accession>A0A368VNZ2</accession>
<dbReference type="InterPro" id="IPR006139">
    <property type="entry name" value="D-isomer_2_OHA_DH_cat_dom"/>
</dbReference>
<comment type="caution">
    <text evidence="6">The sequence shown here is derived from an EMBL/GenBank/DDBJ whole genome shotgun (WGS) entry which is preliminary data.</text>
</comment>
<dbReference type="GO" id="GO:0016618">
    <property type="term" value="F:hydroxypyruvate reductase [NAD(P)H] activity"/>
    <property type="evidence" value="ECO:0007669"/>
    <property type="project" value="TreeGrafter"/>
</dbReference>
<dbReference type="Pfam" id="PF02826">
    <property type="entry name" value="2-Hacid_dh_C"/>
    <property type="match status" value="1"/>
</dbReference>
<evidence type="ECO:0000259" key="5">
    <source>
        <dbReference type="Pfam" id="PF02826"/>
    </source>
</evidence>
<evidence type="ECO:0000313" key="6">
    <source>
        <dbReference type="EMBL" id="RCW42307.1"/>
    </source>
</evidence>